<protein>
    <submittedName>
        <fullName evidence="1">Uncharacterized protein</fullName>
    </submittedName>
</protein>
<name>A0ACB6ZQN5_THEGA</name>
<accession>A0ACB6ZQN5</accession>
<gene>
    <name evidence="1" type="ORF">BDM02DRAFT_3201909</name>
</gene>
<keyword evidence="2" id="KW-1185">Reference proteome</keyword>
<organism evidence="1 2">
    <name type="scientific">Thelephora ganbajun</name>
    <name type="common">Ganba fungus</name>
    <dbReference type="NCBI Taxonomy" id="370292"/>
    <lineage>
        <taxon>Eukaryota</taxon>
        <taxon>Fungi</taxon>
        <taxon>Dikarya</taxon>
        <taxon>Basidiomycota</taxon>
        <taxon>Agaricomycotina</taxon>
        <taxon>Agaricomycetes</taxon>
        <taxon>Thelephorales</taxon>
        <taxon>Thelephoraceae</taxon>
        <taxon>Thelephora</taxon>
    </lineage>
</organism>
<evidence type="ECO:0000313" key="1">
    <source>
        <dbReference type="EMBL" id="KAF9651839.1"/>
    </source>
</evidence>
<proteinExistence type="predicted"/>
<dbReference type="EMBL" id="MU117972">
    <property type="protein sequence ID" value="KAF9651839.1"/>
    <property type="molecule type" value="Genomic_DNA"/>
</dbReference>
<sequence>MIPSFTSFPSQPLQPDSKVSVSSSKRKSSRKDRKSSRERARNDDEPEKRKHRHKHKHKHRDHDYDLKEDELRETSSFSATFFSDYKGNRAAAHRGGTDSIRVPKYNLVARGGHVMGLDSSLVVVKRTDQGIEIAPRSTRGRWKQISLTDPKARHLLQQPPRPVSALPSINIRDASEDGEDFLRLTGKPSKSKARHKDKTKHHTVAATIHAAIDVEDSNGFTSDSGESSETIDEESESEAPTLTSRQMTIKKLEEKLSEDPSSVQSWLGLLSHSISAIPLNTKNAAKARAEIAESILSRAVSAHPSNKTSINLRLKYLRAGEEVWDERKLRYEWDDALALRSTEVWMAWLGWKLSRSRSGLEGIMEDVAHALEQLRHTEVGSLRVQWRAAVVLQQAGFTERATALFQCQAELAFNVPQSLIGQSLEAHLNSLEEFWESEHPRFGESGAKGWAHWIASGNPEYVSTPLPLSSLVPSSSHSDSFQRWASEESDSDLRLTVPTRSTDETDDPYSTVLFSDIRQLLVPLETMQAKGVLRLIWLSFLGLHIPGFSKALSELSGENWDDRWCYTFLTRPAYLRTLFPKDVMKKRQLSDAQSGTVVGGERTFSRGSGPIKNWDYGTVDVHGGLIEAKWTKRDIEYADDVFLRRVFQQCKVGSDDREWDSLAIAFENALNNKNALRISQSFLSSDEQSLERWRVHAALERSRGKLDNARRVYNTVLISQGSQAGNLGAGDMWWSWAEMEWLTGQHEASQAVILKSVGVEGPLGVDILRAKRQLEDNIQESSANSTLGKNGSDPWELRSHRVAWIKSRALLELLTSSLPAALTILDNHMEGIDTSSLIGKRELESLVVVSLALIYHYGVTLRNPYPPEILRRRAENALFLYPSNSFILGMFLEGERGQGVWGKVREQLGEVIVDGEVRDKDLMRRVVDLWIESGWEHGRWQLEKERARSGLNNAVKHERTRGSPILWRFLIELEVIDGDLTQAKNLFFLAIKECPLVKELYLLAFGPLRSVFGSRELMKVAEGMVERGLRLRKDVEEPMEIVPGGSRGRDDDYGEEDLEYAAEELRRLRPY</sequence>
<reference evidence="1" key="1">
    <citation type="submission" date="2019-10" db="EMBL/GenBank/DDBJ databases">
        <authorList>
            <consortium name="DOE Joint Genome Institute"/>
            <person name="Kuo A."/>
            <person name="Miyauchi S."/>
            <person name="Kiss E."/>
            <person name="Drula E."/>
            <person name="Kohler A."/>
            <person name="Sanchez-Garcia M."/>
            <person name="Andreopoulos B."/>
            <person name="Barry K.W."/>
            <person name="Bonito G."/>
            <person name="Buee M."/>
            <person name="Carver A."/>
            <person name="Chen C."/>
            <person name="Cichocki N."/>
            <person name="Clum A."/>
            <person name="Culley D."/>
            <person name="Crous P.W."/>
            <person name="Fauchery L."/>
            <person name="Girlanda M."/>
            <person name="Hayes R."/>
            <person name="Keri Z."/>
            <person name="Labutti K."/>
            <person name="Lipzen A."/>
            <person name="Lombard V."/>
            <person name="Magnuson J."/>
            <person name="Maillard F."/>
            <person name="Morin E."/>
            <person name="Murat C."/>
            <person name="Nolan M."/>
            <person name="Ohm R."/>
            <person name="Pangilinan J."/>
            <person name="Pereira M."/>
            <person name="Perotto S."/>
            <person name="Peter M."/>
            <person name="Riley R."/>
            <person name="Sitrit Y."/>
            <person name="Stielow B."/>
            <person name="Szollosi G."/>
            <person name="Zifcakova L."/>
            <person name="Stursova M."/>
            <person name="Spatafora J.W."/>
            <person name="Tedersoo L."/>
            <person name="Vaario L.-M."/>
            <person name="Yamada A."/>
            <person name="Yan M."/>
            <person name="Wang P."/>
            <person name="Xu J."/>
            <person name="Bruns T."/>
            <person name="Baldrian P."/>
            <person name="Vilgalys R."/>
            <person name="Henrissat B."/>
            <person name="Grigoriev I.V."/>
            <person name="Hibbett D."/>
            <person name="Nagy L.G."/>
            <person name="Martin F.M."/>
        </authorList>
    </citation>
    <scope>NUCLEOTIDE SEQUENCE</scope>
    <source>
        <strain evidence="1">P2</strain>
    </source>
</reference>
<evidence type="ECO:0000313" key="2">
    <source>
        <dbReference type="Proteomes" id="UP000886501"/>
    </source>
</evidence>
<comment type="caution">
    <text evidence="1">The sequence shown here is derived from an EMBL/GenBank/DDBJ whole genome shotgun (WGS) entry which is preliminary data.</text>
</comment>
<reference evidence="1" key="2">
    <citation type="journal article" date="2020" name="Nat. Commun.">
        <title>Large-scale genome sequencing of mycorrhizal fungi provides insights into the early evolution of symbiotic traits.</title>
        <authorList>
            <person name="Miyauchi S."/>
            <person name="Kiss E."/>
            <person name="Kuo A."/>
            <person name="Drula E."/>
            <person name="Kohler A."/>
            <person name="Sanchez-Garcia M."/>
            <person name="Morin E."/>
            <person name="Andreopoulos B."/>
            <person name="Barry K.W."/>
            <person name="Bonito G."/>
            <person name="Buee M."/>
            <person name="Carver A."/>
            <person name="Chen C."/>
            <person name="Cichocki N."/>
            <person name="Clum A."/>
            <person name="Culley D."/>
            <person name="Crous P.W."/>
            <person name="Fauchery L."/>
            <person name="Girlanda M."/>
            <person name="Hayes R.D."/>
            <person name="Keri Z."/>
            <person name="LaButti K."/>
            <person name="Lipzen A."/>
            <person name="Lombard V."/>
            <person name="Magnuson J."/>
            <person name="Maillard F."/>
            <person name="Murat C."/>
            <person name="Nolan M."/>
            <person name="Ohm R.A."/>
            <person name="Pangilinan J."/>
            <person name="Pereira M.F."/>
            <person name="Perotto S."/>
            <person name="Peter M."/>
            <person name="Pfister S."/>
            <person name="Riley R."/>
            <person name="Sitrit Y."/>
            <person name="Stielow J.B."/>
            <person name="Szollosi G."/>
            <person name="Zifcakova L."/>
            <person name="Stursova M."/>
            <person name="Spatafora J.W."/>
            <person name="Tedersoo L."/>
            <person name="Vaario L.M."/>
            <person name="Yamada A."/>
            <person name="Yan M."/>
            <person name="Wang P."/>
            <person name="Xu J."/>
            <person name="Bruns T."/>
            <person name="Baldrian P."/>
            <person name="Vilgalys R."/>
            <person name="Dunand C."/>
            <person name="Henrissat B."/>
            <person name="Grigoriev I.V."/>
            <person name="Hibbett D."/>
            <person name="Nagy L.G."/>
            <person name="Martin F.M."/>
        </authorList>
    </citation>
    <scope>NUCLEOTIDE SEQUENCE</scope>
    <source>
        <strain evidence="1">P2</strain>
    </source>
</reference>
<dbReference type="Proteomes" id="UP000886501">
    <property type="component" value="Unassembled WGS sequence"/>
</dbReference>